<gene>
    <name evidence="4" type="ORF">JP39_12090</name>
</gene>
<dbReference type="InterPro" id="IPR050624">
    <property type="entry name" value="HTH-type_Tx_Regulator"/>
</dbReference>
<feature type="DNA-binding region" description="H-T-H motif" evidence="2">
    <location>
        <begin position="32"/>
        <end position="51"/>
    </location>
</feature>
<dbReference type="PANTHER" id="PTHR43479:SF11">
    <property type="entry name" value="ACREF_ENVCD OPERON REPRESSOR-RELATED"/>
    <property type="match status" value="1"/>
</dbReference>
<feature type="domain" description="HTH tetR-type" evidence="3">
    <location>
        <begin position="9"/>
        <end position="69"/>
    </location>
</feature>
<sequence>MATNKKRKELKKKEILNAATKAFVTNGYKNTSVADIAKEAHSSQVTLYKYFPSKIELAREVIIQIVIDGYAEYDRRLDKSNMGFKEKVASILNFGTSEVNSINKDFMDFMIDEFQGSNGNHRVMEAYDNGKNAFWGKLMKQGRAEGVISDEIQDEVILMYVDMILNYFMNPATSKKTKNLVTKKYSNGLARIFFYGILGK</sequence>
<dbReference type="KEGG" id="lhi:JP39_12090"/>
<evidence type="ECO:0000256" key="2">
    <source>
        <dbReference type="PROSITE-ProRule" id="PRU00335"/>
    </source>
</evidence>
<dbReference type="Proteomes" id="UP000061546">
    <property type="component" value="Chromosome"/>
</dbReference>
<evidence type="ECO:0000259" key="3">
    <source>
        <dbReference type="PROSITE" id="PS50977"/>
    </source>
</evidence>
<evidence type="ECO:0000313" key="5">
    <source>
        <dbReference type="Proteomes" id="UP000061546"/>
    </source>
</evidence>
<dbReference type="Pfam" id="PF00440">
    <property type="entry name" value="TetR_N"/>
    <property type="match status" value="1"/>
</dbReference>
<keyword evidence="1 2" id="KW-0238">DNA-binding</keyword>
<dbReference type="AlphaFoldDB" id="A0A0K2LFR5"/>
<dbReference type="InterPro" id="IPR009057">
    <property type="entry name" value="Homeodomain-like_sf"/>
</dbReference>
<reference evidence="4 5" key="1">
    <citation type="submission" date="2015-08" db="EMBL/GenBank/DDBJ databases">
        <title>Genomic sequence of Lactobacillus heilongjiangensis DSM 28069, isolated from Chinese traditional pickle.</title>
        <authorList>
            <person name="Jiang X."/>
            <person name="Zheng B."/>
            <person name="Cheng H."/>
        </authorList>
    </citation>
    <scope>NUCLEOTIDE SEQUENCE [LARGE SCALE GENOMIC DNA]</scope>
    <source>
        <strain evidence="4 5">DSM 28069</strain>
    </source>
</reference>
<dbReference type="SUPFAM" id="SSF46689">
    <property type="entry name" value="Homeodomain-like"/>
    <property type="match status" value="1"/>
</dbReference>
<dbReference type="RefSeq" id="WP_041499009.1">
    <property type="nucleotide sequence ID" value="NZ_BJDV01000004.1"/>
</dbReference>
<proteinExistence type="predicted"/>
<dbReference type="Gene3D" id="1.10.357.10">
    <property type="entry name" value="Tetracycline Repressor, domain 2"/>
    <property type="match status" value="1"/>
</dbReference>
<dbReference type="STRING" id="1074467.JP39_12090"/>
<dbReference type="GO" id="GO:0003677">
    <property type="term" value="F:DNA binding"/>
    <property type="evidence" value="ECO:0007669"/>
    <property type="project" value="UniProtKB-UniRule"/>
</dbReference>
<name>A0A0K2LFR5_9LACO</name>
<dbReference type="InterPro" id="IPR001647">
    <property type="entry name" value="HTH_TetR"/>
</dbReference>
<evidence type="ECO:0000313" key="4">
    <source>
        <dbReference type="EMBL" id="ALB30038.1"/>
    </source>
</evidence>
<accession>A0A0K2LFR5</accession>
<dbReference type="EMBL" id="CP012559">
    <property type="protein sequence ID" value="ALB30038.1"/>
    <property type="molecule type" value="Genomic_DNA"/>
</dbReference>
<dbReference type="PANTHER" id="PTHR43479">
    <property type="entry name" value="ACREF/ENVCD OPERON REPRESSOR-RELATED"/>
    <property type="match status" value="1"/>
</dbReference>
<dbReference type="PRINTS" id="PR00455">
    <property type="entry name" value="HTHTETR"/>
</dbReference>
<dbReference type="OrthoDB" id="113732at2"/>
<protein>
    <recommendedName>
        <fullName evidence="3">HTH tetR-type domain-containing protein</fullName>
    </recommendedName>
</protein>
<evidence type="ECO:0000256" key="1">
    <source>
        <dbReference type="ARBA" id="ARBA00023125"/>
    </source>
</evidence>
<dbReference type="PROSITE" id="PS50977">
    <property type="entry name" value="HTH_TETR_2"/>
    <property type="match status" value="1"/>
</dbReference>
<organism evidence="4 5">
    <name type="scientific">Companilactobacillus heilongjiangensis</name>
    <dbReference type="NCBI Taxonomy" id="1074467"/>
    <lineage>
        <taxon>Bacteria</taxon>
        <taxon>Bacillati</taxon>
        <taxon>Bacillota</taxon>
        <taxon>Bacilli</taxon>
        <taxon>Lactobacillales</taxon>
        <taxon>Lactobacillaceae</taxon>
        <taxon>Companilactobacillus</taxon>
    </lineage>
</organism>
<keyword evidence="5" id="KW-1185">Reference proteome</keyword>